<protein>
    <recommendedName>
        <fullName evidence="8">Amino acid permease/ SLC12A domain-containing protein</fullName>
    </recommendedName>
</protein>
<dbReference type="STRING" id="6832.A0A553NTW0"/>
<organism evidence="6 7">
    <name type="scientific">Tigriopus californicus</name>
    <name type="common">Marine copepod</name>
    <dbReference type="NCBI Taxonomy" id="6832"/>
    <lineage>
        <taxon>Eukaryota</taxon>
        <taxon>Metazoa</taxon>
        <taxon>Ecdysozoa</taxon>
        <taxon>Arthropoda</taxon>
        <taxon>Crustacea</taxon>
        <taxon>Multicrustacea</taxon>
        <taxon>Hexanauplia</taxon>
        <taxon>Copepoda</taxon>
        <taxon>Harpacticoida</taxon>
        <taxon>Harpacticidae</taxon>
        <taxon>Tigriopus</taxon>
    </lineage>
</organism>
<reference evidence="6 7" key="1">
    <citation type="journal article" date="2018" name="Nat. Ecol. Evol.">
        <title>Genomic signatures of mitonuclear coevolution across populations of Tigriopus californicus.</title>
        <authorList>
            <person name="Barreto F.S."/>
            <person name="Watson E.T."/>
            <person name="Lima T.G."/>
            <person name="Willett C.S."/>
            <person name="Edmands S."/>
            <person name="Li W."/>
            <person name="Burton R.S."/>
        </authorList>
    </citation>
    <scope>NUCLEOTIDE SEQUENCE [LARGE SCALE GENOMIC DNA]</scope>
    <source>
        <strain evidence="6 7">San Diego</strain>
    </source>
</reference>
<evidence type="ECO:0000256" key="5">
    <source>
        <dbReference type="SAM" id="Phobius"/>
    </source>
</evidence>
<accession>A0A553NTW0</accession>
<keyword evidence="2 5" id="KW-0812">Transmembrane</keyword>
<feature type="transmembrane region" description="Helical" evidence="5">
    <location>
        <begin position="98"/>
        <end position="118"/>
    </location>
</feature>
<evidence type="ECO:0000313" key="7">
    <source>
        <dbReference type="Proteomes" id="UP000318571"/>
    </source>
</evidence>
<sequence>MTSPNSHGKSDRIPLCPKVVEKPQMERVISGWNAGMFIMCSTIGSGIFISPTAVLAGTGSPGMALIFWALGGFVFTLNAFIYAELALTFPEMGSDYVFLYHGLGDLPAFIFMWTCLVFESTSSRCVTSLTVGLYTCSLFWNNVDFMWEAQVVIAILTLGVLTFIHCRGTFEAVWVSCLLTYSKLVGVAVIIGTGLYQIFDVYHGLPVEDWFQNTTQSLDGYVQAFYATYWAYSGIAPSVTIVEELEQPVKTNLLLAVGLSMTLVTMVYVVTNFAYFLVLSPPELLSSSAVAVSYMNKALPTLAPVMIFFVICSTLGTLNNTILSVARLLLAGARKGHLPKACSLLNVSRNTPIFNLLMSLFLTIPLLLVGGINQLIQFAGFMSILFGACAIFSLIKLRVTQPCKLKTFQLPLIVPIFQFFVYSLILSYSVYCRPYTFALALCLVLSGIPVYFIFVDRDLPRLLVSMDERVTCFFQRALNSLPEGLEGK</sequence>
<feature type="transmembrane region" description="Helical" evidence="5">
    <location>
        <begin position="437"/>
        <end position="455"/>
    </location>
</feature>
<feature type="transmembrane region" description="Helical" evidence="5">
    <location>
        <begin position="34"/>
        <end position="56"/>
    </location>
</feature>
<dbReference type="Proteomes" id="UP000318571">
    <property type="component" value="Chromosome 1"/>
</dbReference>
<dbReference type="PANTHER" id="PTHR11785">
    <property type="entry name" value="AMINO ACID TRANSPORTER"/>
    <property type="match status" value="1"/>
</dbReference>
<dbReference type="EMBL" id="VCGU01000010">
    <property type="protein sequence ID" value="TRY68861.1"/>
    <property type="molecule type" value="Genomic_DNA"/>
</dbReference>
<name>A0A553NTW0_TIGCA</name>
<dbReference type="GO" id="GO:0016020">
    <property type="term" value="C:membrane"/>
    <property type="evidence" value="ECO:0007669"/>
    <property type="project" value="UniProtKB-SubCell"/>
</dbReference>
<feature type="transmembrane region" description="Helical" evidence="5">
    <location>
        <begin position="63"/>
        <end position="83"/>
    </location>
</feature>
<evidence type="ECO:0000313" key="6">
    <source>
        <dbReference type="EMBL" id="TRY68861.1"/>
    </source>
</evidence>
<keyword evidence="4 5" id="KW-0472">Membrane</keyword>
<dbReference type="PIRSF" id="PIRSF006060">
    <property type="entry name" value="AA_transporter"/>
    <property type="match status" value="1"/>
</dbReference>
<proteinExistence type="predicted"/>
<comment type="subcellular location">
    <subcellularLocation>
        <location evidence="1">Membrane</location>
        <topology evidence="1">Multi-pass membrane protein</topology>
    </subcellularLocation>
</comment>
<comment type="caution">
    <text evidence="6">The sequence shown here is derived from an EMBL/GenBank/DDBJ whole genome shotgun (WGS) entry which is preliminary data.</text>
</comment>
<feature type="transmembrane region" description="Helical" evidence="5">
    <location>
        <begin position="305"/>
        <end position="330"/>
    </location>
</feature>
<feature type="transmembrane region" description="Helical" evidence="5">
    <location>
        <begin position="224"/>
        <end position="242"/>
    </location>
</feature>
<dbReference type="PANTHER" id="PTHR11785:SF528">
    <property type="entry name" value="AMINO ACID TRANSPORTER PROTEIN JHI-21"/>
    <property type="match status" value="1"/>
</dbReference>
<dbReference type="Gene3D" id="1.20.1740.10">
    <property type="entry name" value="Amino acid/polyamine transporter I"/>
    <property type="match status" value="1"/>
</dbReference>
<dbReference type="InterPro" id="IPR050598">
    <property type="entry name" value="AminoAcid_Transporter"/>
</dbReference>
<keyword evidence="7" id="KW-1185">Reference proteome</keyword>
<evidence type="ECO:0000256" key="2">
    <source>
        <dbReference type="ARBA" id="ARBA00022692"/>
    </source>
</evidence>
<feature type="transmembrane region" description="Helical" evidence="5">
    <location>
        <begin position="125"/>
        <end position="143"/>
    </location>
</feature>
<feature type="transmembrane region" description="Helical" evidence="5">
    <location>
        <begin position="254"/>
        <end position="278"/>
    </location>
</feature>
<feature type="transmembrane region" description="Helical" evidence="5">
    <location>
        <begin position="149"/>
        <end position="166"/>
    </location>
</feature>
<dbReference type="AlphaFoldDB" id="A0A553NTW0"/>
<keyword evidence="3 5" id="KW-1133">Transmembrane helix</keyword>
<feature type="transmembrane region" description="Helical" evidence="5">
    <location>
        <begin position="178"/>
        <end position="199"/>
    </location>
</feature>
<dbReference type="Pfam" id="PF13520">
    <property type="entry name" value="AA_permease_2"/>
    <property type="match status" value="1"/>
</dbReference>
<evidence type="ECO:0000256" key="4">
    <source>
        <dbReference type="ARBA" id="ARBA00023136"/>
    </source>
</evidence>
<feature type="transmembrane region" description="Helical" evidence="5">
    <location>
        <begin position="375"/>
        <end position="395"/>
    </location>
</feature>
<evidence type="ECO:0008006" key="8">
    <source>
        <dbReference type="Google" id="ProtNLM"/>
    </source>
</evidence>
<feature type="transmembrane region" description="Helical" evidence="5">
    <location>
        <begin position="351"/>
        <end position="369"/>
    </location>
</feature>
<gene>
    <name evidence="6" type="ORF">TCAL_03253</name>
</gene>
<evidence type="ECO:0000256" key="1">
    <source>
        <dbReference type="ARBA" id="ARBA00004141"/>
    </source>
</evidence>
<evidence type="ECO:0000256" key="3">
    <source>
        <dbReference type="ARBA" id="ARBA00022989"/>
    </source>
</evidence>
<dbReference type="InterPro" id="IPR002293">
    <property type="entry name" value="AA/rel_permease1"/>
</dbReference>
<dbReference type="GO" id="GO:0015179">
    <property type="term" value="F:L-amino acid transmembrane transporter activity"/>
    <property type="evidence" value="ECO:0007669"/>
    <property type="project" value="TreeGrafter"/>
</dbReference>
<feature type="transmembrane region" description="Helical" evidence="5">
    <location>
        <begin position="407"/>
        <end position="431"/>
    </location>
</feature>